<dbReference type="EMBL" id="CYZV01000048">
    <property type="protein sequence ID" value="CUO75426.1"/>
    <property type="molecule type" value="Genomic_DNA"/>
</dbReference>
<dbReference type="AlphaFoldDB" id="A0A174HPI1"/>
<organism evidence="1 2">
    <name type="scientific">Clostridium disporicum</name>
    <dbReference type="NCBI Taxonomy" id="84024"/>
    <lineage>
        <taxon>Bacteria</taxon>
        <taxon>Bacillati</taxon>
        <taxon>Bacillota</taxon>
        <taxon>Clostridia</taxon>
        <taxon>Eubacteriales</taxon>
        <taxon>Clostridiaceae</taxon>
        <taxon>Clostridium</taxon>
    </lineage>
</organism>
<gene>
    <name evidence="1" type="ORF">ERS852470_03267</name>
</gene>
<evidence type="ECO:0000313" key="2">
    <source>
        <dbReference type="Proteomes" id="UP000095558"/>
    </source>
</evidence>
<dbReference type="InterPro" id="IPR010861">
    <property type="entry name" value="DUF1492"/>
</dbReference>
<sequence length="111" mass="13433">MIRAKDICKIRNLTKENLEDIERQLFNIEMLIDGRRDGELHRDVFIDRYINNISVERLIDKYNISRTSLYMILERAVQAFEYDRVYGFLKRYGYSDENIDKILHKSRVTII</sequence>
<dbReference type="Pfam" id="PF07374">
    <property type="entry name" value="DUF1492"/>
    <property type="match status" value="1"/>
</dbReference>
<dbReference type="Proteomes" id="UP000095558">
    <property type="component" value="Unassembled WGS sequence"/>
</dbReference>
<evidence type="ECO:0000313" key="1">
    <source>
        <dbReference type="EMBL" id="CUO75426.1"/>
    </source>
</evidence>
<dbReference type="RefSeq" id="WP_055277811.1">
    <property type="nucleotide sequence ID" value="NZ_CYZV01000048.1"/>
</dbReference>
<name>A0A174HPI1_9CLOT</name>
<proteinExistence type="predicted"/>
<protein>
    <submittedName>
        <fullName evidence="1">Uncharacterized protein</fullName>
    </submittedName>
</protein>
<dbReference type="OrthoDB" id="9995869at2"/>
<reference evidence="1 2" key="1">
    <citation type="submission" date="2015-09" db="EMBL/GenBank/DDBJ databases">
        <authorList>
            <consortium name="Pathogen Informatics"/>
        </authorList>
    </citation>
    <scope>NUCLEOTIDE SEQUENCE [LARGE SCALE GENOMIC DNA]</scope>
    <source>
        <strain evidence="1 2">2789STDY5834855</strain>
    </source>
</reference>
<accession>A0A174HPI1</accession>